<evidence type="ECO:0000313" key="3">
    <source>
        <dbReference type="Proteomes" id="UP000199469"/>
    </source>
</evidence>
<dbReference type="STRING" id="356305.SAMN05421841_2581"/>
<reference evidence="3" key="1">
    <citation type="submission" date="2016-10" db="EMBL/GenBank/DDBJ databases">
        <authorList>
            <person name="Varghese N."/>
            <person name="Submissions S."/>
        </authorList>
    </citation>
    <scope>NUCLEOTIDE SEQUENCE [LARGE SCALE GENOMIC DNA]</scope>
    <source>
        <strain evidence="3">DSM 17724</strain>
    </source>
</reference>
<gene>
    <name evidence="2" type="ORF">SAMN05421841_2581</name>
</gene>
<keyword evidence="1" id="KW-0732">Signal</keyword>
<dbReference type="OrthoDB" id="1264165at2"/>
<evidence type="ECO:0000256" key="1">
    <source>
        <dbReference type="SAM" id="SignalP"/>
    </source>
</evidence>
<dbReference type="AlphaFoldDB" id="A0A1I0REY7"/>
<protein>
    <recommendedName>
        <fullName evidence="4">DUF4377 domain-containing protein</fullName>
    </recommendedName>
</protein>
<sequence length="103" mass="11739">MKKMLLILSLGFTGLVSAKSGEVSFKAKAVLQYGYLYQSTCGWTFNMYTDTPIGQMSASQYDDYMDELIETNDRICKLHGVKPVENFTFNLKNSFNVITKERI</sequence>
<evidence type="ECO:0000313" key="2">
    <source>
        <dbReference type="EMBL" id="SEW39326.1"/>
    </source>
</evidence>
<feature type="chain" id="PRO_5011703993" description="DUF4377 domain-containing protein" evidence="1">
    <location>
        <begin position="19"/>
        <end position="103"/>
    </location>
</feature>
<keyword evidence="3" id="KW-1185">Reference proteome</keyword>
<accession>A0A1I0REY7</accession>
<dbReference type="Proteomes" id="UP000199469">
    <property type="component" value="Unassembled WGS sequence"/>
</dbReference>
<organism evidence="2 3">
    <name type="scientific">Chryseobacterium wanjuense</name>
    <dbReference type="NCBI Taxonomy" id="356305"/>
    <lineage>
        <taxon>Bacteria</taxon>
        <taxon>Pseudomonadati</taxon>
        <taxon>Bacteroidota</taxon>
        <taxon>Flavobacteriia</taxon>
        <taxon>Flavobacteriales</taxon>
        <taxon>Weeksellaceae</taxon>
        <taxon>Chryseobacterium group</taxon>
        <taxon>Chryseobacterium</taxon>
    </lineage>
</organism>
<proteinExistence type="predicted"/>
<evidence type="ECO:0008006" key="4">
    <source>
        <dbReference type="Google" id="ProtNLM"/>
    </source>
</evidence>
<feature type="signal peptide" evidence="1">
    <location>
        <begin position="1"/>
        <end position="18"/>
    </location>
</feature>
<name>A0A1I0REY7_9FLAO</name>
<dbReference type="RefSeq" id="WP_089793203.1">
    <property type="nucleotide sequence ID" value="NZ_FOIU01000002.1"/>
</dbReference>
<dbReference type="EMBL" id="FOIU01000002">
    <property type="protein sequence ID" value="SEW39326.1"/>
    <property type="molecule type" value="Genomic_DNA"/>
</dbReference>